<gene>
    <name evidence="1" type="ORF">L484_025383</name>
</gene>
<name>W9RAG7_9ROSA</name>
<proteinExistence type="predicted"/>
<evidence type="ECO:0000313" key="1">
    <source>
        <dbReference type="EMBL" id="EXB65304.1"/>
    </source>
</evidence>
<organism evidence="1 2">
    <name type="scientific">Morus notabilis</name>
    <dbReference type="NCBI Taxonomy" id="981085"/>
    <lineage>
        <taxon>Eukaryota</taxon>
        <taxon>Viridiplantae</taxon>
        <taxon>Streptophyta</taxon>
        <taxon>Embryophyta</taxon>
        <taxon>Tracheophyta</taxon>
        <taxon>Spermatophyta</taxon>
        <taxon>Magnoliopsida</taxon>
        <taxon>eudicotyledons</taxon>
        <taxon>Gunneridae</taxon>
        <taxon>Pentapetalae</taxon>
        <taxon>rosids</taxon>
        <taxon>fabids</taxon>
        <taxon>Rosales</taxon>
        <taxon>Moraceae</taxon>
        <taxon>Moreae</taxon>
        <taxon>Morus</taxon>
    </lineage>
</organism>
<dbReference type="Proteomes" id="UP000030645">
    <property type="component" value="Unassembled WGS sequence"/>
</dbReference>
<reference evidence="2" key="1">
    <citation type="submission" date="2013-01" db="EMBL/GenBank/DDBJ databases">
        <title>Draft Genome Sequence of a Mulberry Tree, Morus notabilis C.K. Schneid.</title>
        <authorList>
            <person name="He N."/>
            <person name="Zhao S."/>
        </authorList>
    </citation>
    <scope>NUCLEOTIDE SEQUENCE</scope>
</reference>
<evidence type="ECO:0000313" key="2">
    <source>
        <dbReference type="Proteomes" id="UP000030645"/>
    </source>
</evidence>
<sequence>MELKCMNQAAGLRHSNAKAAIKPSIAPIKHIKAVREISAGYAFSVIAYKSNQYEHINVSVLFFMARKSILASCKD</sequence>
<accession>W9RAG7</accession>
<dbReference type="EMBL" id="KE344510">
    <property type="protein sequence ID" value="EXB65304.1"/>
    <property type="molecule type" value="Genomic_DNA"/>
</dbReference>
<dbReference type="AlphaFoldDB" id="W9RAG7"/>
<protein>
    <submittedName>
        <fullName evidence="1">Uncharacterized protein</fullName>
    </submittedName>
</protein>
<keyword evidence="2" id="KW-1185">Reference proteome</keyword>